<dbReference type="GeneTree" id="ENSGT00940000157424"/>
<feature type="region of interest" description="Disordered" evidence="3">
    <location>
        <begin position="953"/>
        <end position="1023"/>
    </location>
</feature>
<reference evidence="7" key="4">
    <citation type="submission" date="2025-09" db="UniProtKB">
        <authorList>
            <consortium name="Ensembl"/>
        </authorList>
    </citation>
    <scope>IDENTIFICATION</scope>
</reference>
<organism evidence="7 8">
    <name type="scientific">Astatotilapia calliptera</name>
    <name type="common">Eastern happy</name>
    <name type="synonym">Chromis callipterus</name>
    <dbReference type="NCBI Taxonomy" id="8154"/>
    <lineage>
        <taxon>Eukaryota</taxon>
        <taxon>Metazoa</taxon>
        <taxon>Chordata</taxon>
        <taxon>Craniata</taxon>
        <taxon>Vertebrata</taxon>
        <taxon>Euteleostomi</taxon>
        <taxon>Actinopterygii</taxon>
        <taxon>Neopterygii</taxon>
        <taxon>Teleostei</taxon>
        <taxon>Neoteleostei</taxon>
        <taxon>Acanthomorphata</taxon>
        <taxon>Ovalentaria</taxon>
        <taxon>Cichlomorphae</taxon>
        <taxon>Cichliformes</taxon>
        <taxon>Cichlidae</taxon>
        <taxon>African cichlids</taxon>
        <taxon>Pseudocrenilabrinae</taxon>
        <taxon>Haplochromini</taxon>
        <taxon>Astatotilapia</taxon>
    </lineage>
</organism>
<dbReference type="InterPro" id="IPR011993">
    <property type="entry name" value="PH-like_dom_sf"/>
</dbReference>
<keyword evidence="2" id="KW-0479">Metal-binding</keyword>
<dbReference type="InterPro" id="IPR000198">
    <property type="entry name" value="RhoGAP_dom"/>
</dbReference>
<dbReference type="Gene3D" id="2.30.29.30">
    <property type="entry name" value="Pleckstrin-homology domain (PH domain)/Phosphotyrosine-binding domain (PTB)"/>
    <property type="match status" value="2"/>
</dbReference>
<feature type="compositionally biased region" description="Acidic residues" evidence="3">
    <location>
        <begin position="282"/>
        <end position="295"/>
    </location>
</feature>
<dbReference type="InterPro" id="IPR038508">
    <property type="entry name" value="ArfGAP_dom_sf"/>
</dbReference>
<dbReference type="GO" id="GO:0007165">
    <property type="term" value="P:signal transduction"/>
    <property type="evidence" value="ECO:0007669"/>
    <property type="project" value="InterPro"/>
</dbReference>
<dbReference type="InterPro" id="IPR001849">
    <property type="entry name" value="PH_domain"/>
</dbReference>
<dbReference type="Gene3D" id="1.10.220.150">
    <property type="entry name" value="Arf GTPase activating protein"/>
    <property type="match status" value="1"/>
</dbReference>
<dbReference type="PROSITE" id="PS50003">
    <property type="entry name" value="PH_DOMAIN"/>
    <property type="match status" value="1"/>
</dbReference>
<protein>
    <recommendedName>
        <fullName evidence="9">Arf-GAP with Rho-GAP domain, ANK repeat and PH domain-containing protein 1-like</fullName>
    </recommendedName>
</protein>
<evidence type="ECO:0000256" key="2">
    <source>
        <dbReference type="PROSITE-ProRule" id="PRU00288"/>
    </source>
</evidence>
<reference evidence="8" key="2">
    <citation type="submission" date="2023-03" db="EMBL/GenBank/DDBJ databases">
        <authorList>
            <consortium name="Wellcome Sanger Institute Data Sharing"/>
        </authorList>
    </citation>
    <scope>NUCLEOTIDE SEQUENCE [LARGE SCALE GENOMIC DNA]</scope>
</reference>
<feature type="compositionally biased region" description="Polar residues" evidence="3">
    <location>
        <begin position="311"/>
        <end position="325"/>
    </location>
</feature>
<feature type="compositionally biased region" description="Basic and acidic residues" evidence="3">
    <location>
        <begin position="761"/>
        <end position="775"/>
    </location>
</feature>
<evidence type="ECO:0000259" key="5">
    <source>
        <dbReference type="PROSITE" id="PS50115"/>
    </source>
</evidence>
<keyword evidence="2" id="KW-0863">Zinc-finger</keyword>
<dbReference type="GO" id="GO:0005737">
    <property type="term" value="C:cytoplasm"/>
    <property type="evidence" value="ECO:0007669"/>
    <property type="project" value="TreeGrafter"/>
</dbReference>
<dbReference type="SUPFAM" id="SSF50729">
    <property type="entry name" value="PH domain-like"/>
    <property type="match status" value="2"/>
</dbReference>
<dbReference type="Pfam" id="PF01412">
    <property type="entry name" value="ArfGap"/>
    <property type="match status" value="1"/>
</dbReference>
<dbReference type="SMART" id="SM00105">
    <property type="entry name" value="ArfGap"/>
    <property type="match status" value="1"/>
</dbReference>
<dbReference type="PROSITE" id="PS50115">
    <property type="entry name" value="ARFGAP"/>
    <property type="match status" value="1"/>
</dbReference>
<evidence type="ECO:0000256" key="3">
    <source>
        <dbReference type="SAM" id="MobiDB-lite"/>
    </source>
</evidence>
<dbReference type="PANTHER" id="PTHR45899:SF5">
    <property type="entry name" value="ARF-GAP WITH RHO-GAP DOMAIN, ANK REPEAT AND PH DOMAIN-CONTAINING PROTEIN 1-LIKE"/>
    <property type="match status" value="1"/>
</dbReference>
<dbReference type="Proteomes" id="UP000265100">
    <property type="component" value="Chromosome 10"/>
</dbReference>
<dbReference type="GO" id="GO:0008360">
    <property type="term" value="P:regulation of cell shape"/>
    <property type="evidence" value="ECO:0007669"/>
    <property type="project" value="TreeGrafter"/>
</dbReference>
<dbReference type="InterPro" id="IPR001164">
    <property type="entry name" value="ArfGAP_dom"/>
</dbReference>
<reference evidence="7" key="3">
    <citation type="submission" date="2025-08" db="UniProtKB">
        <authorList>
            <consortium name="Ensembl"/>
        </authorList>
    </citation>
    <scope>IDENTIFICATION</scope>
</reference>
<evidence type="ECO:0000259" key="4">
    <source>
        <dbReference type="PROSITE" id="PS50003"/>
    </source>
</evidence>
<feature type="region of interest" description="Disordered" evidence="3">
    <location>
        <begin position="197"/>
        <end position="222"/>
    </location>
</feature>
<dbReference type="InterPro" id="IPR037278">
    <property type="entry name" value="ARFGAP/RecO"/>
</dbReference>
<dbReference type="InterPro" id="IPR052227">
    <property type="entry name" value="Arf-Rho-GAP_ANK-PH_domain"/>
</dbReference>
<dbReference type="PROSITE" id="PS50238">
    <property type="entry name" value="RHOGAP"/>
    <property type="match status" value="1"/>
</dbReference>
<evidence type="ECO:0000313" key="7">
    <source>
        <dbReference type="Ensembl" id="ENSACLP00000044125.1"/>
    </source>
</evidence>
<evidence type="ECO:0000313" key="8">
    <source>
        <dbReference type="Proteomes" id="UP000265100"/>
    </source>
</evidence>
<dbReference type="AlphaFoldDB" id="A0AAX7SK93"/>
<feature type="region of interest" description="Disordered" evidence="3">
    <location>
        <begin position="17"/>
        <end position="64"/>
    </location>
</feature>
<dbReference type="Gene3D" id="1.10.555.10">
    <property type="entry name" value="Rho GTPase activation protein"/>
    <property type="match status" value="1"/>
</dbReference>
<dbReference type="InterPro" id="IPR008936">
    <property type="entry name" value="Rho_GTPase_activation_prot"/>
</dbReference>
<dbReference type="GO" id="GO:0005547">
    <property type="term" value="F:phosphatidylinositol-3,4,5-trisphosphate binding"/>
    <property type="evidence" value="ECO:0007669"/>
    <property type="project" value="TreeGrafter"/>
</dbReference>
<dbReference type="PANTHER" id="PTHR45899">
    <property type="entry name" value="RHO GTPASE ACTIVATING PROTEIN AT 15B, ISOFORM C"/>
    <property type="match status" value="1"/>
</dbReference>
<sequence>MSERGCCHQGASTVAFQMSTPPIPKPRRCYSTGNRSSTSSLGSAKAEGTLQPAVQSPDEDAHSALSRSLTLPTLDGVTGVIATNIPSLAGVAASIGGSAPWNPSTPSAPPSLDSIANSITTHIPDLAEAASTEANLASFNPMPPGANTDTAVLSPAPSTTPAPAPSLDSIFNSLANIPSFAGFVSSVGNPAVSFSPSAPPLPNTKPHPPSLTGSGAGDARTGAMTDVGALSQLVTSALDPTAAVTLPPVEGAAGLTVLSPGPHSTRAENPSDTTLACWTTQEEAESESSNEEEESGVSPAPSTAEADPRSAPTTNNDKISTNTSFRLIPTRPAPPPPNTAGRSGKSVRQKTPRAATIRVSRKKGASGKPTPQSPVVRASWLDVWKGFRHNVLWATLDGQLMSLWKKRTDRFSEVLFHVSSITNVKKLDKGRFSVYFRKKHYDFMAHSEEVQDGWVTSLLATRGNPSPTPPELHGQITLKDPRGRAYAALWGHDLWIYPNKEGFQLGVASYTVPLNVASVKSTGKHSFSLITPYKTFNLSVDSSKDLSVWVDRLSSSIQSALSCCQVALRLWEHPYNKVCGDCGAANPEWASVNLLLVICQHCAGHHRGLGSNLSKVRSLRMDNKIWTEPLIQLFVTYGNQLANQVWAPAVPAAEQLRPESTDEERSKFIKDKYSRGRYRRVHALASFPSMMEQRLYQVVCTDDVEETMSLICSGAKVSSSDPQTPSLILLAERANQALQTELLRVNEYTEVPPHQPLAGRRRLDSAPSGEEKEELHGKLEDDRFLFSLENESAACDVLDLREVLSVFLKDGRAHQFEIVTLTDQLICAADSREGLSDHLVHILKVILPGGVSYAEVGGASAVSKVCIVELGRASNHPEAWLLLWEDGVSIHPVHRESHESLTIDLGMLSHHEMDPSENIVTMATADRRVSLRFEEQYSCRSWFTHLQRALANQSPAVPRPPAANQSPAVPRPPAANQSPAVPRPPAANQSPAVPRPLAANQSPAVPRPPAANQSPAVPHPPAANQSSVSWSLYPVMDVQLRGSVPPAIERCISHITTYGLKVEGVYRRCGLASKVSQLVEALIISPNSAPLESHEQGVLDAGSALKQYVRRQESLIPNGAQGQWLQAAGVSDEKRRFKEYRRLLRQLPDDNRATLNALFGHFYMVQVFSQVNKMSAHNLAVVLVPSLFQAMNQDLITLTREFIIHHTLLFLTPDSAQRQEQTTVF</sequence>
<dbReference type="PRINTS" id="PR00405">
    <property type="entry name" value="REVINTRACTNG"/>
</dbReference>
<keyword evidence="8" id="KW-1185">Reference proteome</keyword>
<feature type="region of interest" description="Disordered" evidence="3">
    <location>
        <begin position="749"/>
        <end position="775"/>
    </location>
</feature>
<dbReference type="SMART" id="SM00233">
    <property type="entry name" value="PH"/>
    <property type="match status" value="2"/>
</dbReference>
<evidence type="ECO:0000259" key="6">
    <source>
        <dbReference type="PROSITE" id="PS50238"/>
    </source>
</evidence>
<dbReference type="GO" id="GO:0005096">
    <property type="term" value="F:GTPase activator activity"/>
    <property type="evidence" value="ECO:0007669"/>
    <property type="project" value="UniProtKB-KW"/>
</dbReference>
<feature type="domain" description="PH" evidence="4">
    <location>
        <begin position="469"/>
        <end position="558"/>
    </location>
</feature>
<feature type="domain" description="Rho-GAP" evidence="6">
    <location>
        <begin position="1038"/>
        <end position="1225"/>
    </location>
</feature>
<dbReference type="GO" id="GO:0008270">
    <property type="term" value="F:zinc ion binding"/>
    <property type="evidence" value="ECO:0007669"/>
    <property type="project" value="UniProtKB-KW"/>
</dbReference>
<feature type="compositionally biased region" description="Pro residues" evidence="3">
    <location>
        <begin position="197"/>
        <end position="209"/>
    </location>
</feature>
<reference evidence="7 8" key="1">
    <citation type="submission" date="2018-05" db="EMBL/GenBank/DDBJ databases">
        <authorList>
            <person name="Datahose"/>
        </authorList>
    </citation>
    <scope>NUCLEOTIDE SEQUENCE</scope>
</reference>
<keyword evidence="2" id="KW-0862">Zinc</keyword>
<feature type="compositionally biased region" description="Polar residues" evidence="3">
    <location>
        <begin position="31"/>
        <end position="42"/>
    </location>
</feature>
<evidence type="ECO:0008006" key="9">
    <source>
        <dbReference type="Google" id="ProtNLM"/>
    </source>
</evidence>
<dbReference type="SUPFAM" id="SSF48350">
    <property type="entry name" value="GTPase activation domain, GAP"/>
    <property type="match status" value="1"/>
</dbReference>
<feature type="domain" description="Arf-GAP" evidence="5">
    <location>
        <begin position="564"/>
        <end position="688"/>
    </location>
</feature>
<accession>A0AAX7SK93</accession>
<dbReference type="SMART" id="SM00324">
    <property type="entry name" value="RhoGAP"/>
    <property type="match status" value="1"/>
</dbReference>
<dbReference type="Ensembl" id="ENSACLT00000058598.1">
    <property type="protein sequence ID" value="ENSACLP00000044125.1"/>
    <property type="gene ID" value="ENSACLG00000032218.1"/>
</dbReference>
<evidence type="ECO:0000256" key="1">
    <source>
        <dbReference type="ARBA" id="ARBA00022468"/>
    </source>
</evidence>
<dbReference type="SUPFAM" id="SSF57863">
    <property type="entry name" value="ArfGap/RecO-like zinc finger"/>
    <property type="match status" value="1"/>
</dbReference>
<name>A0AAX7SK93_ASTCA</name>
<feature type="region of interest" description="Disordered" evidence="3">
    <location>
        <begin position="279"/>
        <end position="373"/>
    </location>
</feature>
<proteinExistence type="predicted"/>
<dbReference type="Pfam" id="PF00620">
    <property type="entry name" value="RhoGAP"/>
    <property type="match status" value="1"/>
</dbReference>
<keyword evidence="1" id="KW-0343">GTPase activation</keyword>